<evidence type="ECO:0000313" key="4">
    <source>
        <dbReference type="Proteomes" id="UP001159042"/>
    </source>
</evidence>
<sequence length="726" mass="81365">MPIIATDWWEPIYSIDSEHVLGHVQILTALGTEEQINSLKSERGFTNTIVKAAFVASQPNQSKYGKQSVPSATDKLNCKIPYSKYKSKNEHGTRDFLQLERGIKFKDNITDNNRTTLGKLESQEQFLIKDNSHLTEEPINSSRSHKVVHSPQIKKFDIGTQSDMDAMENVPESQDKTKISPTQEMLGSFLNQLMAQRQKNIFVENSTNTETSETVTTKSNEGVLNAQSNTNLQLKKTTDLLDSLQKALSFDSLPNSKSMERKPDTFKANIFINSANHLPSRKKWKSKKNKNRSIKNEDNFLPSCYVSFEIVEGDIRVTPVIAKTVNPTWNHKCEVDLPVDLLTNSQRRLIFKVWRKASNTVLAPNMQTDVVLGFAAVDLTVLLAGFPNVQGWFNIIDFTGKCNGQINIHIIPLQNLSKYFLPKPGCSCNTPLENDSNARHEDEPSEIFSRTLKRKFSELDEITQRLRLRLSKVTNDDSDTSSDGIADEFEKDINTLCIEEDFDLINFEEETRKLDLNNKEYEMKRDGCSSKLQSLLSIKENDPSSKDGDCILDNDVHMSDENKISSSDTATSLSDCRGDLLGLVTNTGTDKELSTLDKQLCEGKQKIDTLLEKLSLISADTNNTFTSRYVSGCSLSDGNSANVDTEAILKELDHYSRPNIQSSLGFEPLKFQQLYGGSVDSESLKDSGSGVSYNSNSDTSLITNFSECRPTPDGKGNKLDEKLIKD</sequence>
<dbReference type="AlphaFoldDB" id="A0AAV8V879"/>
<dbReference type="GO" id="GO:0060271">
    <property type="term" value="P:cilium assembly"/>
    <property type="evidence" value="ECO:0007669"/>
    <property type="project" value="TreeGrafter"/>
</dbReference>
<keyword evidence="4" id="KW-1185">Reference proteome</keyword>
<dbReference type="GO" id="GO:0005815">
    <property type="term" value="C:microtubule organizing center"/>
    <property type="evidence" value="ECO:0007669"/>
    <property type="project" value="TreeGrafter"/>
</dbReference>
<dbReference type="CDD" id="cd00030">
    <property type="entry name" value="C2"/>
    <property type="match status" value="1"/>
</dbReference>
<feature type="region of interest" description="Disordered" evidence="1">
    <location>
        <begin position="685"/>
        <end position="726"/>
    </location>
</feature>
<feature type="compositionally biased region" description="Polar residues" evidence="1">
    <location>
        <begin position="689"/>
        <end position="706"/>
    </location>
</feature>
<dbReference type="PANTHER" id="PTHR21254:SF1">
    <property type="entry name" value="C2 DOMAIN-CONTAINING PROTEIN 3"/>
    <property type="match status" value="1"/>
</dbReference>
<comment type="caution">
    <text evidence="3">The sequence shown here is derived from an EMBL/GenBank/DDBJ whole genome shotgun (WGS) entry which is preliminary data.</text>
</comment>
<accession>A0AAV8V879</accession>
<proteinExistence type="predicted"/>
<dbReference type="Gene3D" id="2.60.40.150">
    <property type="entry name" value="C2 domain"/>
    <property type="match status" value="1"/>
</dbReference>
<dbReference type="SMART" id="SM00239">
    <property type="entry name" value="C2"/>
    <property type="match status" value="1"/>
</dbReference>
<dbReference type="PANTHER" id="PTHR21254">
    <property type="entry name" value="C2 DOMAIN-CONTAINING PROTEIN 3"/>
    <property type="match status" value="1"/>
</dbReference>
<dbReference type="Proteomes" id="UP001159042">
    <property type="component" value="Unassembled WGS sequence"/>
</dbReference>
<reference evidence="3 4" key="1">
    <citation type="journal article" date="2023" name="Insect Mol. Biol.">
        <title>Genome sequencing provides insights into the evolution of gene families encoding plant cell wall-degrading enzymes in longhorned beetles.</title>
        <authorList>
            <person name="Shin N.R."/>
            <person name="Okamura Y."/>
            <person name="Kirsch R."/>
            <person name="Pauchet Y."/>
        </authorList>
    </citation>
    <scope>NUCLEOTIDE SEQUENCE [LARGE SCALE GENOMIC DNA]</scope>
    <source>
        <strain evidence="3">EAD_L_NR</strain>
    </source>
</reference>
<name>A0AAV8V879_9CUCU</name>
<feature type="domain" description="C2" evidence="2">
    <location>
        <begin position="249"/>
        <end position="393"/>
    </location>
</feature>
<gene>
    <name evidence="3" type="ORF">NQ315_014962</name>
</gene>
<dbReference type="PROSITE" id="PS50004">
    <property type="entry name" value="C2"/>
    <property type="match status" value="1"/>
</dbReference>
<dbReference type="SUPFAM" id="SSF49562">
    <property type="entry name" value="C2 domain (Calcium/lipid-binding domain, CaLB)"/>
    <property type="match status" value="1"/>
</dbReference>
<evidence type="ECO:0000313" key="3">
    <source>
        <dbReference type="EMBL" id="KAJ8910287.1"/>
    </source>
</evidence>
<feature type="compositionally biased region" description="Basic and acidic residues" evidence="1">
    <location>
        <begin position="710"/>
        <end position="726"/>
    </location>
</feature>
<evidence type="ECO:0000256" key="1">
    <source>
        <dbReference type="SAM" id="MobiDB-lite"/>
    </source>
</evidence>
<protein>
    <recommendedName>
        <fullName evidence="2">C2 domain-containing protein</fullName>
    </recommendedName>
</protein>
<dbReference type="EMBL" id="JANEYG010000323">
    <property type="protein sequence ID" value="KAJ8910287.1"/>
    <property type="molecule type" value="Genomic_DNA"/>
</dbReference>
<dbReference type="InterPro" id="IPR035892">
    <property type="entry name" value="C2_domain_sf"/>
</dbReference>
<dbReference type="InterPro" id="IPR000008">
    <property type="entry name" value="C2_dom"/>
</dbReference>
<dbReference type="Pfam" id="PF00168">
    <property type="entry name" value="C2"/>
    <property type="match status" value="1"/>
</dbReference>
<evidence type="ECO:0000259" key="2">
    <source>
        <dbReference type="PROSITE" id="PS50004"/>
    </source>
</evidence>
<organism evidence="3 4">
    <name type="scientific">Exocentrus adspersus</name>
    <dbReference type="NCBI Taxonomy" id="1586481"/>
    <lineage>
        <taxon>Eukaryota</taxon>
        <taxon>Metazoa</taxon>
        <taxon>Ecdysozoa</taxon>
        <taxon>Arthropoda</taxon>
        <taxon>Hexapoda</taxon>
        <taxon>Insecta</taxon>
        <taxon>Pterygota</taxon>
        <taxon>Neoptera</taxon>
        <taxon>Endopterygota</taxon>
        <taxon>Coleoptera</taxon>
        <taxon>Polyphaga</taxon>
        <taxon>Cucujiformia</taxon>
        <taxon>Chrysomeloidea</taxon>
        <taxon>Cerambycidae</taxon>
        <taxon>Lamiinae</taxon>
        <taxon>Acanthocinini</taxon>
        <taxon>Exocentrus</taxon>
    </lineage>
</organism>